<name>A0AAD2A7T3_9LAMI</name>
<reference evidence="1" key="1">
    <citation type="submission" date="2023-05" db="EMBL/GenBank/DDBJ databases">
        <authorList>
            <person name="Huff M."/>
        </authorList>
    </citation>
    <scope>NUCLEOTIDE SEQUENCE</scope>
</reference>
<dbReference type="AlphaFoldDB" id="A0AAD2A7T3"/>
<proteinExistence type="predicted"/>
<gene>
    <name evidence="1" type="ORF">FPE_LOCUS30476</name>
</gene>
<dbReference type="Proteomes" id="UP000834106">
    <property type="component" value="Chromosome 19"/>
</dbReference>
<protein>
    <submittedName>
        <fullName evidence="1">Uncharacterized protein</fullName>
    </submittedName>
</protein>
<sequence length="102" mass="11349">MALSSNANPLLPLSGTSIPSNYANRNLKSFSDFYNPTFIAKFSAKKPLFICNSRQPFSLRIRAQTSNGSNVNVNEDQISDFIIEDVPHLTNFLPDLPVFLAQ</sequence>
<evidence type="ECO:0000313" key="1">
    <source>
        <dbReference type="EMBL" id="CAI9783046.1"/>
    </source>
</evidence>
<organism evidence="1 2">
    <name type="scientific">Fraxinus pennsylvanica</name>
    <dbReference type="NCBI Taxonomy" id="56036"/>
    <lineage>
        <taxon>Eukaryota</taxon>
        <taxon>Viridiplantae</taxon>
        <taxon>Streptophyta</taxon>
        <taxon>Embryophyta</taxon>
        <taxon>Tracheophyta</taxon>
        <taxon>Spermatophyta</taxon>
        <taxon>Magnoliopsida</taxon>
        <taxon>eudicotyledons</taxon>
        <taxon>Gunneridae</taxon>
        <taxon>Pentapetalae</taxon>
        <taxon>asterids</taxon>
        <taxon>lamiids</taxon>
        <taxon>Lamiales</taxon>
        <taxon>Oleaceae</taxon>
        <taxon>Oleeae</taxon>
        <taxon>Fraxinus</taxon>
    </lineage>
</organism>
<accession>A0AAD2A7T3</accession>
<evidence type="ECO:0000313" key="2">
    <source>
        <dbReference type="Proteomes" id="UP000834106"/>
    </source>
</evidence>
<dbReference type="EMBL" id="OU503054">
    <property type="protein sequence ID" value="CAI9783046.1"/>
    <property type="molecule type" value="Genomic_DNA"/>
</dbReference>
<keyword evidence="2" id="KW-1185">Reference proteome</keyword>